<evidence type="ECO:0000256" key="6">
    <source>
        <dbReference type="ARBA" id="ARBA00022989"/>
    </source>
</evidence>
<evidence type="ECO:0000259" key="10">
    <source>
        <dbReference type="PROSITE" id="PS51779"/>
    </source>
</evidence>
<dbReference type="GO" id="GO:0090529">
    <property type="term" value="P:cell septum assembly"/>
    <property type="evidence" value="ECO:0007669"/>
    <property type="project" value="InterPro"/>
</dbReference>
<gene>
    <name evidence="11" type="ORF">METZ01_LOCUS409781</name>
</gene>
<dbReference type="InterPro" id="IPR005548">
    <property type="entry name" value="Cell_div_FtsQ/DivIB_C"/>
</dbReference>
<name>A0A382WDM9_9ZZZZ</name>
<feature type="domain" description="POTRA" evidence="10">
    <location>
        <begin position="49"/>
        <end position="122"/>
    </location>
</feature>
<dbReference type="EMBL" id="UINC01159053">
    <property type="protein sequence ID" value="SVD56927.1"/>
    <property type="molecule type" value="Genomic_DNA"/>
</dbReference>
<dbReference type="AlphaFoldDB" id="A0A382WDM9"/>
<organism evidence="11">
    <name type="scientific">marine metagenome</name>
    <dbReference type="NCBI Taxonomy" id="408172"/>
    <lineage>
        <taxon>unclassified sequences</taxon>
        <taxon>metagenomes</taxon>
        <taxon>ecological metagenomes</taxon>
    </lineage>
</organism>
<feature type="transmembrane region" description="Helical" evidence="9">
    <location>
        <begin position="23"/>
        <end position="44"/>
    </location>
</feature>
<protein>
    <recommendedName>
        <fullName evidence="10">POTRA domain-containing protein</fullName>
    </recommendedName>
</protein>
<keyword evidence="8" id="KW-0131">Cell cycle</keyword>
<evidence type="ECO:0000256" key="1">
    <source>
        <dbReference type="ARBA" id="ARBA00004370"/>
    </source>
</evidence>
<evidence type="ECO:0000256" key="8">
    <source>
        <dbReference type="ARBA" id="ARBA00023306"/>
    </source>
</evidence>
<dbReference type="InterPro" id="IPR013685">
    <property type="entry name" value="POTRA_FtsQ_type"/>
</dbReference>
<evidence type="ECO:0000256" key="7">
    <source>
        <dbReference type="ARBA" id="ARBA00023136"/>
    </source>
</evidence>
<dbReference type="PROSITE" id="PS51779">
    <property type="entry name" value="POTRA"/>
    <property type="match status" value="1"/>
</dbReference>
<dbReference type="Pfam" id="PF03799">
    <property type="entry name" value="FtsQ_DivIB_C"/>
    <property type="match status" value="1"/>
</dbReference>
<evidence type="ECO:0000256" key="4">
    <source>
        <dbReference type="ARBA" id="ARBA00022618"/>
    </source>
</evidence>
<accession>A0A382WDM9</accession>
<keyword evidence="5 9" id="KW-0812">Transmembrane</keyword>
<keyword evidence="3" id="KW-0997">Cell inner membrane</keyword>
<evidence type="ECO:0000256" key="5">
    <source>
        <dbReference type="ARBA" id="ARBA00022692"/>
    </source>
</evidence>
<evidence type="ECO:0000256" key="3">
    <source>
        <dbReference type="ARBA" id="ARBA00022519"/>
    </source>
</evidence>
<dbReference type="PANTHER" id="PTHR35851:SF1">
    <property type="entry name" value="CELL DIVISION PROTEIN FTSQ"/>
    <property type="match status" value="1"/>
</dbReference>
<dbReference type="Pfam" id="PF08478">
    <property type="entry name" value="POTRA_1"/>
    <property type="match status" value="1"/>
</dbReference>
<keyword evidence="6 9" id="KW-1133">Transmembrane helix</keyword>
<keyword evidence="4" id="KW-0132">Cell division</keyword>
<comment type="subcellular location">
    <subcellularLocation>
        <location evidence="1">Membrane</location>
    </subcellularLocation>
</comment>
<feature type="non-terminal residue" evidence="11">
    <location>
        <position position="228"/>
    </location>
</feature>
<keyword evidence="7 9" id="KW-0472">Membrane</keyword>
<dbReference type="Gene3D" id="3.10.20.310">
    <property type="entry name" value="membrane protein fhac"/>
    <property type="match status" value="1"/>
</dbReference>
<evidence type="ECO:0000256" key="9">
    <source>
        <dbReference type="SAM" id="Phobius"/>
    </source>
</evidence>
<dbReference type="Gene3D" id="3.40.50.11690">
    <property type="entry name" value="Cell division protein FtsQ/DivIB"/>
    <property type="match status" value="1"/>
</dbReference>
<dbReference type="InterPro" id="IPR034746">
    <property type="entry name" value="POTRA"/>
</dbReference>
<dbReference type="InterPro" id="IPR045335">
    <property type="entry name" value="FtsQ_C_sf"/>
</dbReference>
<keyword evidence="2" id="KW-1003">Cell membrane</keyword>
<proteinExistence type="predicted"/>
<evidence type="ECO:0000256" key="2">
    <source>
        <dbReference type="ARBA" id="ARBA00022475"/>
    </source>
</evidence>
<sequence length="228" mass="26095">MVINSKESNFDTEISGRSDFSKLFGGFFIIIFIAISLYGGKYLLDPNTLPIKHVKVEEGFARSFNRLSQTELKKNVVNNIQGGFFNLNVDEVRLALLNMPWVKEVTVKRVWPDSLKVVVYEQIPSARWGDLGLLNQLGEFFSPDGATIPNDLPLLFGPANSEVKLLSRYRVIREKLQSLPFRLDVSSVTLNDRRAWSFDLENGVRIVIGRYSFDDRLDRFLKFIPTLM</sequence>
<dbReference type="InterPro" id="IPR026579">
    <property type="entry name" value="FtsQ"/>
</dbReference>
<reference evidence="11" key="1">
    <citation type="submission" date="2018-05" db="EMBL/GenBank/DDBJ databases">
        <authorList>
            <person name="Lanie J.A."/>
            <person name="Ng W.-L."/>
            <person name="Kazmierczak K.M."/>
            <person name="Andrzejewski T.M."/>
            <person name="Davidsen T.M."/>
            <person name="Wayne K.J."/>
            <person name="Tettelin H."/>
            <person name="Glass J.I."/>
            <person name="Rusch D."/>
            <person name="Podicherti R."/>
            <person name="Tsui H.-C.T."/>
            <person name="Winkler M.E."/>
        </authorList>
    </citation>
    <scope>NUCLEOTIDE SEQUENCE</scope>
</reference>
<evidence type="ECO:0000313" key="11">
    <source>
        <dbReference type="EMBL" id="SVD56927.1"/>
    </source>
</evidence>
<dbReference type="PANTHER" id="PTHR35851">
    <property type="entry name" value="CELL DIVISION PROTEIN FTSQ"/>
    <property type="match status" value="1"/>
</dbReference>
<dbReference type="GO" id="GO:0016020">
    <property type="term" value="C:membrane"/>
    <property type="evidence" value="ECO:0007669"/>
    <property type="project" value="UniProtKB-SubCell"/>
</dbReference>